<organism evidence="3 4">
    <name type="scientific">Arthrobacter sunyaminii</name>
    <dbReference type="NCBI Taxonomy" id="2816859"/>
    <lineage>
        <taxon>Bacteria</taxon>
        <taxon>Bacillati</taxon>
        <taxon>Actinomycetota</taxon>
        <taxon>Actinomycetes</taxon>
        <taxon>Micrococcales</taxon>
        <taxon>Micrococcaceae</taxon>
        <taxon>Arthrobacter</taxon>
    </lineage>
</organism>
<dbReference type="InterPro" id="IPR001347">
    <property type="entry name" value="SIS_dom"/>
</dbReference>
<dbReference type="InterPro" id="IPR017552">
    <property type="entry name" value="PHI/rmpB"/>
</dbReference>
<dbReference type="GO" id="GO:0097367">
    <property type="term" value="F:carbohydrate derivative binding"/>
    <property type="evidence" value="ECO:0007669"/>
    <property type="project" value="InterPro"/>
</dbReference>
<gene>
    <name evidence="3" type="primary">hxlB</name>
    <name evidence="3" type="ORF">KG104_15070</name>
</gene>
<comment type="similarity">
    <text evidence="1">Belongs to the SIS family. PHI subfamily.</text>
</comment>
<dbReference type="SUPFAM" id="SSF53697">
    <property type="entry name" value="SIS domain"/>
    <property type="match status" value="1"/>
</dbReference>
<sequence length="207" mass="21414">MTALKGQTVNPTTDAPAIAPATESDVLRNISLVRDEITNTAAKLDARELAGLAAHLSQGGRVFVAGAGRSGLVLRMAAMRLMHLGLTVHIAGDTTTPAITSGDLLLVASGSGTTSGVVKSAETAAKAGARIAAFTTNPDSPLAGLADALVIIPAAQKTDHGSSVSRQYSGSLFEQVLFLATEAIFQSLWDNTDEPAEDLWLRHANLE</sequence>
<dbReference type="EMBL" id="CP076456">
    <property type="protein sequence ID" value="QWQ35764.1"/>
    <property type="molecule type" value="Genomic_DNA"/>
</dbReference>
<dbReference type="PANTHER" id="PTHR43443:SF1">
    <property type="entry name" value="3-HEXULOSE-6-PHOSPHATE ISOMERASE"/>
    <property type="match status" value="1"/>
</dbReference>
<evidence type="ECO:0000256" key="1">
    <source>
        <dbReference type="ARBA" id="ARBA00009235"/>
    </source>
</evidence>
<dbReference type="NCBIfam" id="TIGR03127">
    <property type="entry name" value="RuMP_HxlB"/>
    <property type="match status" value="1"/>
</dbReference>
<dbReference type="Gene3D" id="3.40.50.10490">
    <property type="entry name" value="Glucose-6-phosphate isomerase like protein, domain 1"/>
    <property type="match status" value="1"/>
</dbReference>
<dbReference type="GO" id="GO:0016853">
    <property type="term" value="F:isomerase activity"/>
    <property type="evidence" value="ECO:0007669"/>
    <property type="project" value="InterPro"/>
</dbReference>
<proteinExistence type="inferred from homology"/>
<evidence type="ECO:0000313" key="4">
    <source>
        <dbReference type="Proteomes" id="UP000680588"/>
    </source>
</evidence>
<feature type="domain" description="SIS" evidence="2">
    <location>
        <begin position="52"/>
        <end position="194"/>
    </location>
</feature>
<evidence type="ECO:0000259" key="2">
    <source>
        <dbReference type="PROSITE" id="PS51464"/>
    </source>
</evidence>
<dbReference type="AlphaFoldDB" id="A0A975PEY1"/>
<evidence type="ECO:0000313" key="3">
    <source>
        <dbReference type="EMBL" id="QWQ35764.1"/>
    </source>
</evidence>
<name>A0A975PEY1_9MICC</name>
<dbReference type="Pfam" id="PF01380">
    <property type="entry name" value="SIS"/>
    <property type="match status" value="1"/>
</dbReference>
<dbReference type="Proteomes" id="UP000680588">
    <property type="component" value="Chromosome"/>
</dbReference>
<dbReference type="GO" id="GO:1901135">
    <property type="term" value="P:carbohydrate derivative metabolic process"/>
    <property type="evidence" value="ECO:0007669"/>
    <property type="project" value="InterPro"/>
</dbReference>
<dbReference type="KEGG" id="asun:KG104_15070"/>
<protein>
    <submittedName>
        <fullName evidence="3">6-phospho-3-hexuloisomerase</fullName>
    </submittedName>
</protein>
<reference evidence="3" key="1">
    <citation type="submission" date="2021-06" db="EMBL/GenBank/DDBJ databases">
        <title>Novel species in genus Arthrobacter.</title>
        <authorList>
            <person name="Zhang G."/>
        </authorList>
    </citation>
    <scope>NUCLEOTIDE SEQUENCE</scope>
    <source>
        <strain evidence="3">Zg-ZUI122</strain>
    </source>
</reference>
<dbReference type="CDD" id="cd05005">
    <property type="entry name" value="SIS_PHI"/>
    <property type="match status" value="1"/>
</dbReference>
<dbReference type="InterPro" id="IPR046348">
    <property type="entry name" value="SIS_dom_sf"/>
</dbReference>
<accession>A0A975PEY1</accession>
<dbReference type="PROSITE" id="PS51464">
    <property type="entry name" value="SIS"/>
    <property type="match status" value="1"/>
</dbReference>
<keyword evidence="4" id="KW-1185">Reference proteome</keyword>
<dbReference type="PANTHER" id="PTHR43443">
    <property type="entry name" value="3-HEXULOSE-6-PHOSPHATE ISOMERASE"/>
    <property type="match status" value="1"/>
</dbReference>